<gene>
    <name evidence="2" type="ORF">CH364_06695</name>
</gene>
<sequence length="427" mass="48333">MKITNAGIEFLEFNEFKNFAVDYDLLGSVSLSEPVVDKNGNILIKEKVAIKENVLKKLEGMEGNYIPSFKLAMSKDLMRMLRMVLSKAILSRIEDRSNEFVFHLYEQNAERMASLKGIIQNSFYSKSLALSFFRVLLNHKEFFNHLADFGLLSLGSVIQKQYGFKMVNRFSFLAGLCADVAVSKEGLYKQSFFGSSLTSAVGLSLEIARKLNLPEEVISAINSHGSNGFEIPGVSPANVNVDDLRKHQLNQDLLMGSGMEDDASDDEEEEGEYADDTAEVTLDALKIARYIMENLKVTSDKEHVSEKLLVMFTYNAEKGLFRKELADPMIDRFKEFDQAIKRIRTIAEIENKCKFQSSAWAYPKPKAAQILCRDKNYQCPWIVNGWDLRIISPQDPFGHIGTSLDVGTYPKCALEEELHEKIKYTDS</sequence>
<accession>A0A2N0ANK7</accession>
<dbReference type="RefSeq" id="WP_100742784.1">
    <property type="nucleotide sequence ID" value="NZ_NPDW01000001.1"/>
</dbReference>
<evidence type="ECO:0000313" key="2">
    <source>
        <dbReference type="EMBL" id="PJZ85873.1"/>
    </source>
</evidence>
<feature type="compositionally biased region" description="Acidic residues" evidence="1">
    <location>
        <begin position="259"/>
        <end position="274"/>
    </location>
</feature>
<dbReference type="Proteomes" id="UP000232145">
    <property type="component" value="Unassembled WGS sequence"/>
</dbReference>
<evidence type="ECO:0000256" key="1">
    <source>
        <dbReference type="SAM" id="MobiDB-lite"/>
    </source>
</evidence>
<reference evidence="2 3" key="1">
    <citation type="submission" date="2017-07" db="EMBL/GenBank/DDBJ databases">
        <title>Leptospira spp. isolated from tropical soils.</title>
        <authorList>
            <person name="Thibeaux R."/>
            <person name="Iraola G."/>
            <person name="Ferres I."/>
            <person name="Bierque E."/>
            <person name="Girault D."/>
            <person name="Soupe-Gilbert M.-E."/>
            <person name="Picardeau M."/>
            <person name="Goarant C."/>
        </authorList>
    </citation>
    <scope>NUCLEOTIDE SEQUENCE [LARGE SCALE GENOMIC DNA]</scope>
    <source>
        <strain evidence="2 3">FH2-B-A1</strain>
    </source>
</reference>
<keyword evidence="3" id="KW-1185">Reference proteome</keyword>
<dbReference type="AlphaFoldDB" id="A0A2N0ANK7"/>
<proteinExistence type="predicted"/>
<comment type="caution">
    <text evidence="2">The sequence shown here is derived from an EMBL/GenBank/DDBJ whole genome shotgun (WGS) entry which is preliminary data.</text>
</comment>
<evidence type="ECO:0000313" key="3">
    <source>
        <dbReference type="Proteomes" id="UP000232145"/>
    </source>
</evidence>
<protein>
    <submittedName>
        <fullName evidence="2">Uncharacterized protein</fullName>
    </submittedName>
</protein>
<dbReference type="EMBL" id="NPDX01000001">
    <property type="protein sequence ID" value="PJZ85873.1"/>
    <property type="molecule type" value="Genomic_DNA"/>
</dbReference>
<feature type="region of interest" description="Disordered" evidence="1">
    <location>
        <begin position="255"/>
        <end position="274"/>
    </location>
</feature>
<dbReference type="OrthoDB" id="340911at2"/>
<name>A0A2N0ANK7_9LEPT</name>
<organism evidence="2 3">
    <name type="scientific">Leptospira harrisiae</name>
    <dbReference type="NCBI Taxonomy" id="2023189"/>
    <lineage>
        <taxon>Bacteria</taxon>
        <taxon>Pseudomonadati</taxon>
        <taxon>Spirochaetota</taxon>
        <taxon>Spirochaetia</taxon>
        <taxon>Leptospirales</taxon>
        <taxon>Leptospiraceae</taxon>
        <taxon>Leptospira</taxon>
    </lineage>
</organism>